<proteinExistence type="predicted"/>
<protein>
    <recommendedName>
        <fullName evidence="3">Rha family transcriptional regulator</fullName>
    </recommendedName>
</protein>
<dbReference type="EMBL" id="QJJY01000001">
    <property type="protein sequence ID" value="PXX41111.1"/>
    <property type="molecule type" value="Genomic_DNA"/>
</dbReference>
<name>A0A318J384_BURPY</name>
<accession>A0A318J384</accession>
<dbReference type="AlphaFoldDB" id="A0A318J384"/>
<gene>
    <name evidence="1" type="ORF">NA66_1001721</name>
</gene>
<evidence type="ECO:0000313" key="2">
    <source>
        <dbReference type="Proteomes" id="UP000247755"/>
    </source>
</evidence>
<comment type="caution">
    <text evidence="1">The sequence shown here is derived from an EMBL/GenBank/DDBJ whole genome shotgun (WGS) entry which is preliminary data.</text>
</comment>
<reference evidence="1 2" key="1">
    <citation type="submission" date="2018-05" db="EMBL/GenBank/DDBJ databases">
        <title>Comparative genomics of bacterial root endophytes of switchgrass collected from native prairies over two seasons.</title>
        <authorList>
            <person name="Tang Y."/>
        </authorList>
    </citation>
    <scope>NUCLEOTIDE SEQUENCE [LARGE SCALE GENOMIC DNA]</scope>
    <source>
        <strain evidence="1 2">NFIX32</strain>
    </source>
</reference>
<sequence length="64" mass="7230">MQHDPNIVIDGLGGTTAVAKICDCKPPSVHQWRTDGIPKYRMQFLRLAFPEFFAELDKKQEAAV</sequence>
<evidence type="ECO:0008006" key="3">
    <source>
        <dbReference type="Google" id="ProtNLM"/>
    </source>
</evidence>
<organism evidence="1 2">
    <name type="scientific">Burkholderia pyrrocinia</name>
    <name type="common">Pseudomonas pyrrocinia</name>
    <dbReference type="NCBI Taxonomy" id="60550"/>
    <lineage>
        <taxon>Bacteria</taxon>
        <taxon>Pseudomonadati</taxon>
        <taxon>Pseudomonadota</taxon>
        <taxon>Betaproteobacteria</taxon>
        <taxon>Burkholderiales</taxon>
        <taxon>Burkholderiaceae</taxon>
        <taxon>Burkholderia</taxon>
        <taxon>Burkholderia cepacia complex</taxon>
    </lineage>
</organism>
<dbReference type="Gene3D" id="1.10.260.40">
    <property type="entry name" value="lambda repressor-like DNA-binding domains"/>
    <property type="match status" value="1"/>
</dbReference>
<dbReference type="GO" id="GO:0003677">
    <property type="term" value="F:DNA binding"/>
    <property type="evidence" value="ECO:0007669"/>
    <property type="project" value="InterPro"/>
</dbReference>
<dbReference type="SUPFAM" id="SSF47413">
    <property type="entry name" value="lambda repressor-like DNA-binding domains"/>
    <property type="match status" value="1"/>
</dbReference>
<dbReference type="Proteomes" id="UP000247755">
    <property type="component" value="Unassembled WGS sequence"/>
</dbReference>
<dbReference type="RefSeq" id="WP_072438869.1">
    <property type="nucleotide sequence ID" value="NZ_QJJY01000001.1"/>
</dbReference>
<evidence type="ECO:0000313" key="1">
    <source>
        <dbReference type="EMBL" id="PXX41111.1"/>
    </source>
</evidence>
<dbReference type="InterPro" id="IPR010982">
    <property type="entry name" value="Lambda_DNA-bd_dom_sf"/>
</dbReference>